<keyword evidence="2" id="KW-1185">Reference proteome</keyword>
<dbReference type="EMBL" id="BAAAGE010000002">
    <property type="protein sequence ID" value="GAA0721794.1"/>
    <property type="molecule type" value="Genomic_DNA"/>
</dbReference>
<proteinExistence type="predicted"/>
<organism evidence="1 2">
    <name type="scientific">Aquimarina litoralis</name>
    <dbReference type="NCBI Taxonomy" id="584605"/>
    <lineage>
        <taxon>Bacteria</taxon>
        <taxon>Pseudomonadati</taxon>
        <taxon>Bacteroidota</taxon>
        <taxon>Flavobacteriia</taxon>
        <taxon>Flavobacteriales</taxon>
        <taxon>Flavobacteriaceae</taxon>
        <taxon>Aquimarina</taxon>
    </lineage>
</organism>
<name>A0ABN1IUT5_9FLAO</name>
<sequence length="60" mass="6825">MEHKRTIINVLLFHFFSGLIRKAKTIYNKNKNPCAIPITLLGSGEANKYFNGMVTNKISK</sequence>
<reference evidence="1 2" key="1">
    <citation type="journal article" date="2019" name="Int. J. Syst. Evol. Microbiol.">
        <title>The Global Catalogue of Microorganisms (GCM) 10K type strain sequencing project: providing services to taxonomists for standard genome sequencing and annotation.</title>
        <authorList>
            <consortium name="The Broad Institute Genomics Platform"/>
            <consortium name="The Broad Institute Genome Sequencing Center for Infectious Disease"/>
            <person name="Wu L."/>
            <person name="Ma J."/>
        </authorList>
    </citation>
    <scope>NUCLEOTIDE SEQUENCE [LARGE SCALE GENOMIC DNA]</scope>
    <source>
        <strain evidence="1 2">JCM 15974</strain>
    </source>
</reference>
<evidence type="ECO:0000313" key="1">
    <source>
        <dbReference type="EMBL" id="GAA0721794.1"/>
    </source>
</evidence>
<protein>
    <submittedName>
        <fullName evidence="1">Uncharacterized protein</fullName>
    </submittedName>
</protein>
<dbReference type="Proteomes" id="UP001501758">
    <property type="component" value="Unassembled WGS sequence"/>
</dbReference>
<gene>
    <name evidence="1" type="ORF">GCM10009430_23520</name>
</gene>
<comment type="caution">
    <text evidence="1">The sequence shown here is derived from an EMBL/GenBank/DDBJ whole genome shotgun (WGS) entry which is preliminary data.</text>
</comment>
<accession>A0ABN1IUT5</accession>
<evidence type="ECO:0000313" key="2">
    <source>
        <dbReference type="Proteomes" id="UP001501758"/>
    </source>
</evidence>